<evidence type="ECO:0000259" key="1">
    <source>
        <dbReference type="Pfam" id="PF00078"/>
    </source>
</evidence>
<dbReference type="PANTHER" id="PTHR19446">
    <property type="entry name" value="REVERSE TRANSCRIPTASES"/>
    <property type="match status" value="1"/>
</dbReference>
<proteinExistence type="predicted"/>
<reference evidence="2 3" key="1">
    <citation type="submission" date="2018-11" db="EMBL/GenBank/DDBJ databases">
        <authorList>
            <consortium name="Pathogen Informatics"/>
        </authorList>
    </citation>
    <scope>NUCLEOTIDE SEQUENCE [LARGE SCALE GENOMIC DNA]</scope>
    <source>
        <strain evidence="2 3">Zambia</strain>
    </source>
</reference>
<sequence length="384" mass="44080">MKLKLKKHWTMGRTISQKFNTAFLQDTNERNKFKIVLSNKFQAFHDLLNGEGTTVESNWKGIKEAITSTCHEVLSHKKHLHKEWITVDTLDKIQERRNKKAAINTSRTRAEKAKAQAEYTEVNKQVKKSIRTDKRKYVEDLAKTAEKAAREGNMRQLYDITKKLSGNRRKPERPVKSKEGEVIANIEEQRNRWVEHFKELLNRPAPLNPPNIEAAPTDLPINVGPPTIEEISMAIRQIKSGKAAGPDNIPAEALKADVAATARILHILFSKIWDEEQVPKDWKEGLLTKIPKKGNLSNCDNYRGITLLSIPGKVFNRVLLNRMKDCVDAQLRDQQAGFRKDRSCTDRIATLRIIVEQSIEWNSSLYINFIDYEKAFDSVDRTTL</sequence>
<dbReference type="Proteomes" id="UP000277204">
    <property type="component" value="Unassembled WGS sequence"/>
</dbReference>
<keyword evidence="3" id="KW-1185">Reference proteome</keyword>
<organism evidence="2 3">
    <name type="scientific">Schistosoma margrebowiei</name>
    <dbReference type="NCBI Taxonomy" id="48269"/>
    <lineage>
        <taxon>Eukaryota</taxon>
        <taxon>Metazoa</taxon>
        <taxon>Spiralia</taxon>
        <taxon>Lophotrochozoa</taxon>
        <taxon>Platyhelminthes</taxon>
        <taxon>Trematoda</taxon>
        <taxon>Digenea</taxon>
        <taxon>Strigeidida</taxon>
        <taxon>Schistosomatoidea</taxon>
        <taxon>Schistosomatidae</taxon>
        <taxon>Schistosoma</taxon>
    </lineage>
</organism>
<evidence type="ECO:0000313" key="2">
    <source>
        <dbReference type="EMBL" id="VDO84243.1"/>
    </source>
</evidence>
<feature type="domain" description="Reverse transcriptase" evidence="1">
    <location>
        <begin position="290"/>
        <end position="380"/>
    </location>
</feature>
<accession>A0A183LYV6</accession>
<name>A0A183LYV6_9TREM</name>
<gene>
    <name evidence="2" type="ORF">SMRZ_LOCUS8981</name>
</gene>
<dbReference type="EMBL" id="UZAI01004084">
    <property type="protein sequence ID" value="VDO84243.1"/>
    <property type="molecule type" value="Genomic_DNA"/>
</dbReference>
<dbReference type="Pfam" id="PF00078">
    <property type="entry name" value="RVT_1"/>
    <property type="match status" value="1"/>
</dbReference>
<dbReference type="CDD" id="cd01650">
    <property type="entry name" value="RT_nLTR_like"/>
    <property type="match status" value="1"/>
</dbReference>
<protein>
    <recommendedName>
        <fullName evidence="1">Reverse transcriptase domain-containing protein</fullName>
    </recommendedName>
</protein>
<dbReference type="AlphaFoldDB" id="A0A183LYV6"/>
<dbReference type="InterPro" id="IPR000477">
    <property type="entry name" value="RT_dom"/>
</dbReference>
<evidence type="ECO:0000313" key="3">
    <source>
        <dbReference type="Proteomes" id="UP000277204"/>
    </source>
</evidence>